<feature type="transmembrane region" description="Helical" evidence="6">
    <location>
        <begin position="70"/>
        <end position="95"/>
    </location>
</feature>
<dbReference type="EMBL" id="JBHUEE010000007">
    <property type="protein sequence ID" value="MFD1718892.1"/>
    <property type="molecule type" value="Genomic_DNA"/>
</dbReference>
<organism evidence="8 9">
    <name type="scientific">Georgenia deserti</name>
    <dbReference type="NCBI Taxonomy" id="2093781"/>
    <lineage>
        <taxon>Bacteria</taxon>
        <taxon>Bacillati</taxon>
        <taxon>Actinomycetota</taxon>
        <taxon>Actinomycetes</taxon>
        <taxon>Micrococcales</taxon>
        <taxon>Bogoriellaceae</taxon>
        <taxon>Georgenia</taxon>
    </lineage>
</organism>
<sequence>MTTTTDPTSVPQARPSGVLIDTLNVFARELKPTLRDPFSLVFSLIQPLMFLAFFGPLLGGMTGQPIAEAFQWFVPGIVVMTALFGTAMTGSNLLYEIIMGAHERMLVAPVSRAALLLGRAFKEMVPLVLQSVVLVAIAAAFGFRPSLPGMLVGLVLIAVFGMGLGAFSYALGIVSRDRDWLFWTVQQTLLFPLMLLSGMLLPLESGPRWMQVLAMVNPLTYMVDAERDLFNGVFTSPDVWQGGLAAVIVGAAGITVGIRTMRRSI</sequence>
<evidence type="ECO:0000256" key="2">
    <source>
        <dbReference type="ARBA" id="ARBA00022692"/>
    </source>
</evidence>
<keyword evidence="2 6" id="KW-0812">Transmembrane</keyword>
<evidence type="ECO:0000256" key="5">
    <source>
        <dbReference type="ARBA" id="ARBA00023251"/>
    </source>
</evidence>
<dbReference type="PANTHER" id="PTHR43229">
    <property type="entry name" value="NODULATION PROTEIN J"/>
    <property type="match status" value="1"/>
</dbReference>
<dbReference type="PRINTS" id="PR00164">
    <property type="entry name" value="ABC2TRNSPORT"/>
</dbReference>
<feature type="domain" description="ABC transmembrane type-2" evidence="7">
    <location>
        <begin position="38"/>
        <end position="264"/>
    </location>
</feature>
<evidence type="ECO:0000256" key="3">
    <source>
        <dbReference type="ARBA" id="ARBA00022989"/>
    </source>
</evidence>
<protein>
    <recommendedName>
        <fullName evidence="6">Transport permease protein</fullName>
    </recommendedName>
</protein>
<keyword evidence="9" id="KW-1185">Reference proteome</keyword>
<evidence type="ECO:0000313" key="9">
    <source>
        <dbReference type="Proteomes" id="UP001597277"/>
    </source>
</evidence>
<comment type="subcellular location">
    <subcellularLocation>
        <location evidence="6">Cell membrane</location>
        <topology evidence="6">Multi-pass membrane protein</topology>
    </subcellularLocation>
    <subcellularLocation>
        <location evidence="1">Membrane</location>
        <topology evidence="1">Multi-pass membrane protein</topology>
    </subcellularLocation>
</comment>
<dbReference type="InterPro" id="IPR051784">
    <property type="entry name" value="Nod_factor_ABC_transporter"/>
</dbReference>
<dbReference type="RefSeq" id="WP_388008084.1">
    <property type="nucleotide sequence ID" value="NZ_JBHUEE010000007.1"/>
</dbReference>
<feature type="transmembrane region" description="Helical" evidence="6">
    <location>
        <begin position="124"/>
        <end position="143"/>
    </location>
</feature>
<evidence type="ECO:0000259" key="7">
    <source>
        <dbReference type="PROSITE" id="PS51012"/>
    </source>
</evidence>
<evidence type="ECO:0000256" key="6">
    <source>
        <dbReference type="RuleBase" id="RU361157"/>
    </source>
</evidence>
<dbReference type="InterPro" id="IPR047817">
    <property type="entry name" value="ABC2_TM_bact-type"/>
</dbReference>
<proteinExistence type="inferred from homology"/>
<keyword evidence="4 6" id="KW-0472">Membrane</keyword>
<feature type="transmembrane region" description="Helical" evidence="6">
    <location>
        <begin position="180"/>
        <end position="201"/>
    </location>
</feature>
<evidence type="ECO:0000256" key="1">
    <source>
        <dbReference type="ARBA" id="ARBA00004141"/>
    </source>
</evidence>
<keyword evidence="6" id="KW-0813">Transport</keyword>
<evidence type="ECO:0000313" key="8">
    <source>
        <dbReference type="EMBL" id="MFD1718892.1"/>
    </source>
</evidence>
<feature type="transmembrane region" description="Helical" evidence="6">
    <location>
        <begin position="149"/>
        <end position="173"/>
    </location>
</feature>
<accession>A0ABW4L6T1</accession>
<reference evidence="9" key="1">
    <citation type="journal article" date="2019" name="Int. J. Syst. Evol. Microbiol.">
        <title>The Global Catalogue of Microorganisms (GCM) 10K type strain sequencing project: providing services to taxonomists for standard genome sequencing and annotation.</title>
        <authorList>
            <consortium name="The Broad Institute Genomics Platform"/>
            <consortium name="The Broad Institute Genome Sequencing Center for Infectious Disease"/>
            <person name="Wu L."/>
            <person name="Ma J."/>
        </authorList>
    </citation>
    <scope>NUCLEOTIDE SEQUENCE [LARGE SCALE GENOMIC DNA]</scope>
    <source>
        <strain evidence="9">JCM 17130</strain>
    </source>
</reference>
<dbReference type="PROSITE" id="PS51012">
    <property type="entry name" value="ABC_TM2"/>
    <property type="match status" value="1"/>
</dbReference>
<dbReference type="Proteomes" id="UP001597277">
    <property type="component" value="Unassembled WGS sequence"/>
</dbReference>
<keyword evidence="3 6" id="KW-1133">Transmembrane helix</keyword>
<evidence type="ECO:0000256" key="4">
    <source>
        <dbReference type="ARBA" id="ARBA00023136"/>
    </source>
</evidence>
<comment type="caution">
    <text evidence="8">The sequence shown here is derived from an EMBL/GenBank/DDBJ whole genome shotgun (WGS) entry which is preliminary data.</text>
</comment>
<feature type="transmembrane region" description="Helical" evidence="6">
    <location>
        <begin position="239"/>
        <end position="258"/>
    </location>
</feature>
<name>A0ABW4L6T1_9MICO</name>
<dbReference type="PIRSF" id="PIRSF006648">
    <property type="entry name" value="DrrB"/>
    <property type="match status" value="1"/>
</dbReference>
<comment type="similarity">
    <text evidence="6">Belongs to the ABC-2 integral membrane protein family.</text>
</comment>
<dbReference type="Pfam" id="PF01061">
    <property type="entry name" value="ABC2_membrane"/>
    <property type="match status" value="1"/>
</dbReference>
<dbReference type="InterPro" id="IPR013525">
    <property type="entry name" value="ABC2_TM"/>
</dbReference>
<keyword evidence="6" id="KW-1003">Cell membrane</keyword>
<feature type="transmembrane region" description="Helical" evidence="6">
    <location>
        <begin position="38"/>
        <end position="58"/>
    </location>
</feature>
<gene>
    <name evidence="8" type="ORF">ACFSE6_13680</name>
</gene>
<keyword evidence="5" id="KW-0046">Antibiotic resistance</keyword>
<dbReference type="InterPro" id="IPR000412">
    <property type="entry name" value="ABC_2_transport"/>
</dbReference>
<dbReference type="PANTHER" id="PTHR43229:SF2">
    <property type="entry name" value="NODULATION PROTEIN J"/>
    <property type="match status" value="1"/>
</dbReference>